<feature type="signal peptide" evidence="2">
    <location>
        <begin position="1"/>
        <end position="28"/>
    </location>
</feature>
<keyword evidence="2" id="KW-0732">Signal</keyword>
<feature type="region of interest" description="Disordered" evidence="1">
    <location>
        <begin position="28"/>
        <end position="65"/>
    </location>
</feature>
<protein>
    <submittedName>
        <fullName evidence="4">Spore germination protein GerM</fullName>
    </submittedName>
</protein>
<feature type="compositionally biased region" description="Polar residues" evidence="1">
    <location>
        <begin position="29"/>
        <end position="43"/>
    </location>
</feature>
<sequence length="355" mass="38651">MRIPGKKSILTMCVLFPLVLSGCGYDKASPSNTDQVSDQSSIVKDTDQKDQKDNGKKQDEKTAGVERQLYLVDENGHVTPQTFELPKSQSVAKQALEYLVEDGPVSEILPDGFKAVIPAGTTFSVNLKDGTLTADFSKEFTKYKKDDEQKIMQSITWTLTQFDNIDRVKLSVNGKPLQEMPVAKTPLPEQGLTRADGINVDNSSHMADIRTTDTVVVYYLAQTDNGDTYYVPVTKRYSDSEDKLTATVEALKESPIGDASLSSPFNDDLDLVSKPSVNDKGVATLDFNEDLYSSISKKTVSDEALNCLALTFTNEEGINKVAVQVKGDTTPVTESGKSLAKPVSAPDVNVNKTGV</sequence>
<feature type="chain" id="PRO_5035170907" evidence="2">
    <location>
        <begin position="29"/>
        <end position="355"/>
    </location>
</feature>
<comment type="caution">
    <text evidence="4">The sequence shown here is derived from an EMBL/GenBank/DDBJ whole genome shotgun (WGS) entry which is preliminary data.</text>
</comment>
<organism evidence="4 5">
    <name type="scientific">Pullulanibacillus pueri</name>
    <dbReference type="NCBI Taxonomy" id="1437324"/>
    <lineage>
        <taxon>Bacteria</taxon>
        <taxon>Bacillati</taxon>
        <taxon>Bacillota</taxon>
        <taxon>Bacilli</taxon>
        <taxon>Bacillales</taxon>
        <taxon>Sporolactobacillaceae</taxon>
        <taxon>Pullulanibacillus</taxon>
    </lineage>
</organism>
<feature type="region of interest" description="Disordered" evidence="1">
    <location>
        <begin position="330"/>
        <end position="355"/>
    </location>
</feature>
<dbReference type="SMART" id="SM00909">
    <property type="entry name" value="Germane"/>
    <property type="match status" value="2"/>
</dbReference>
<evidence type="ECO:0000259" key="3">
    <source>
        <dbReference type="SMART" id="SM00909"/>
    </source>
</evidence>
<evidence type="ECO:0000256" key="1">
    <source>
        <dbReference type="SAM" id="MobiDB-lite"/>
    </source>
</evidence>
<dbReference type="AlphaFoldDB" id="A0A8J2ZWQ9"/>
<evidence type="ECO:0000256" key="2">
    <source>
        <dbReference type="SAM" id="SignalP"/>
    </source>
</evidence>
<dbReference type="RefSeq" id="WP_188497703.1">
    <property type="nucleotide sequence ID" value="NZ_BMFV01000018.1"/>
</dbReference>
<accession>A0A8J2ZWQ9</accession>
<dbReference type="PROSITE" id="PS51257">
    <property type="entry name" value="PROKAR_LIPOPROTEIN"/>
    <property type="match status" value="1"/>
</dbReference>
<dbReference type="InterPro" id="IPR019606">
    <property type="entry name" value="GerMN"/>
</dbReference>
<dbReference type="Pfam" id="PF10646">
    <property type="entry name" value="Germane"/>
    <property type="match status" value="2"/>
</dbReference>
<evidence type="ECO:0000313" key="5">
    <source>
        <dbReference type="Proteomes" id="UP000656813"/>
    </source>
</evidence>
<reference evidence="4" key="2">
    <citation type="submission" date="2020-09" db="EMBL/GenBank/DDBJ databases">
        <authorList>
            <person name="Sun Q."/>
            <person name="Zhou Y."/>
        </authorList>
    </citation>
    <scope>NUCLEOTIDE SEQUENCE</scope>
    <source>
        <strain evidence="4">CGMCC 1.12777</strain>
    </source>
</reference>
<feature type="domain" description="GerMN" evidence="3">
    <location>
        <begin position="92"/>
        <end position="181"/>
    </location>
</feature>
<keyword evidence="5" id="KW-1185">Reference proteome</keyword>
<name>A0A8J2ZWQ9_9BACL</name>
<dbReference type="EMBL" id="BMFV01000018">
    <property type="protein sequence ID" value="GGH83682.1"/>
    <property type="molecule type" value="Genomic_DNA"/>
</dbReference>
<dbReference type="Proteomes" id="UP000656813">
    <property type="component" value="Unassembled WGS sequence"/>
</dbReference>
<proteinExistence type="predicted"/>
<gene>
    <name evidence="4" type="primary">gerM</name>
    <name evidence="4" type="ORF">GCM10007096_25010</name>
</gene>
<feature type="compositionally biased region" description="Basic and acidic residues" evidence="1">
    <location>
        <begin position="44"/>
        <end position="64"/>
    </location>
</feature>
<reference evidence="4" key="1">
    <citation type="journal article" date="2014" name="Int. J. Syst. Evol. Microbiol.">
        <title>Complete genome sequence of Corynebacterium casei LMG S-19264T (=DSM 44701T), isolated from a smear-ripened cheese.</title>
        <authorList>
            <consortium name="US DOE Joint Genome Institute (JGI-PGF)"/>
            <person name="Walter F."/>
            <person name="Albersmeier A."/>
            <person name="Kalinowski J."/>
            <person name="Ruckert C."/>
        </authorList>
    </citation>
    <scope>NUCLEOTIDE SEQUENCE</scope>
    <source>
        <strain evidence="4">CGMCC 1.12777</strain>
    </source>
</reference>
<evidence type="ECO:0000313" key="4">
    <source>
        <dbReference type="EMBL" id="GGH83682.1"/>
    </source>
</evidence>
<feature type="domain" description="GerMN" evidence="3">
    <location>
        <begin position="244"/>
        <end position="334"/>
    </location>
</feature>